<dbReference type="PANTHER" id="PTHR44086:SF10">
    <property type="entry name" value="THIOSULFATE SULFURTRANSFERASE_RHODANESE-LIKE DOMAIN-CONTAINING PROTEIN 3"/>
    <property type="match status" value="1"/>
</dbReference>
<dbReference type="CDD" id="cd00158">
    <property type="entry name" value="RHOD"/>
    <property type="match status" value="1"/>
</dbReference>
<dbReference type="RefSeq" id="WP_164364959.1">
    <property type="nucleotide sequence ID" value="NZ_CP066776.1"/>
</dbReference>
<dbReference type="PANTHER" id="PTHR44086">
    <property type="entry name" value="THIOSULFATE SULFURTRANSFERASE RDL2, MITOCHONDRIAL-RELATED"/>
    <property type="match status" value="1"/>
</dbReference>
<dbReference type="AlphaFoldDB" id="A0A6B3LDF8"/>
<keyword evidence="2" id="KW-1185">Reference proteome</keyword>
<dbReference type="SUPFAM" id="SSF52821">
    <property type="entry name" value="Rhodanese/Cell cycle control phosphatase"/>
    <property type="match status" value="1"/>
</dbReference>
<accession>A0A6B3LDF8</accession>
<dbReference type="PROSITE" id="PS51257">
    <property type="entry name" value="PROKAR_LIPOPROTEIN"/>
    <property type="match status" value="1"/>
</dbReference>
<dbReference type="InterPro" id="IPR036873">
    <property type="entry name" value="Rhodanese-like_dom_sf"/>
</dbReference>
<organism evidence="1 2">
    <name type="scientific">Sulfuriroseicoccus oceanibius</name>
    <dbReference type="NCBI Taxonomy" id="2707525"/>
    <lineage>
        <taxon>Bacteria</taxon>
        <taxon>Pseudomonadati</taxon>
        <taxon>Verrucomicrobiota</taxon>
        <taxon>Verrucomicrobiia</taxon>
        <taxon>Verrucomicrobiales</taxon>
        <taxon>Verrucomicrobiaceae</taxon>
        <taxon>Sulfuriroseicoccus</taxon>
    </lineage>
</organism>
<name>A0A6B3LDF8_9BACT</name>
<dbReference type="KEGG" id="soa:G3M56_000695"/>
<dbReference type="Gene3D" id="3.40.250.10">
    <property type="entry name" value="Rhodanese-like domain"/>
    <property type="match status" value="1"/>
</dbReference>
<evidence type="ECO:0000313" key="2">
    <source>
        <dbReference type="Proteomes" id="UP000475117"/>
    </source>
</evidence>
<dbReference type="Pfam" id="PF00581">
    <property type="entry name" value="Rhodanese"/>
    <property type="match status" value="1"/>
</dbReference>
<dbReference type="SMART" id="SM00450">
    <property type="entry name" value="RHOD"/>
    <property type="match status" value="1"/>
</dbReference>
<dbReference type="PROSITE" id="PS50206">
    <property type="entry name" value="RHODANESE_3"/>
    <property type="match status" value="1"/>
</dbReference>
<reference evidence="1 2" key="1">
    <citation type="submission" date="2020-12" db="EMBL/GenBank/DDBJ databases">
        <title>Sulforoseuscoccus oceanibium gen. nov., sp. nov., a representative of the phylum Verrucomicrobia with special cytoplasmic membrane, and proposal of Sulforoseuscoccusaceae fam. nov.</title>
        <authorList>
            <person name="Xi F."/>
        </authorList>
    </citation>
    <scope>NUCLEOTIDE SEQUENCE [LARGE SCALE GENOMIC DNA]</scope>
    <source>
        <strain evidence="1 2">T37</strain>
    </source>
</reference>
<dbReference type="EMBL" id="CP066776">
    <property type="protein sequence ID" value="QQL45138.1"/>
    <property type="molecule type" value="Genomic_DNA"/>
</dbReference>
<evidence type="ECO:0000313" key="1">
    <source>
        <dbReference type="EMBL" id="QQL45138.1"/>
    </source>
</evidence>
<dbReference type="InterPro" id="IPR001763">
    <property type="entry name" value="Rhodanese-like_dom"/>
</dbReference>
<sequence length="127" mass="13834">MDTTRLFAALGSALVLLVVSACEHASMPSDDDLFAAAVDAPAPVWIDLRTEAQYRSGHLPEAVNIPVDQLETTGDLQIALAQAIPDPTARINLYCRTGRKSGMVFELMRDFGCRDVVDHGGYKNVMR</sequence>
<proteinExistence type="predicted"/>
<dbReference type="GO" id="GO:0004792">
    <property type="term" value="F:thiosulfate-cyanide sulfurtransferase activity"/>
    <property type="evidence" value="ECO:0007669"/>
    <property type="project" value="TreeGrafter"/>
</dbReference>
<dbReference type="Proteomes" id="UP000475117">
    <property type="component" value="Chromosome"/>
</dbReference>
<protein>
    <submittedName>
        <fullName evidence="1">Rhodanese-like domain-containing protein</fullName>
    </submittedName>
</protein>
<gene>
    <name evidence="1" type="ORF">G3M56_000695</name>
</gene>